<keyword evidence="3" id="KW-1185">Reference proteome</keyword>
<dbReference type="EMBL" id="JAGKQM010000015">
    <property type="protein sequence ID" value="KAH0880649.1"/>
    <property type="molecule type" value="Genomic_DNA"/>
</dbReference>
<comment type="caution">
    <text evidence="2">The sequence shown here is derived from an EMBL/GenBank/DDBJ whole genome shotgun (WGS) entry which is preliminary data.</text>
</comment>
<evidence type="ECO:0000313" key="2">
    <source>
        <dbReference type="EMBL" id="KAH0880649.1"/>
    </source>
</evidence>
<sequence length="295" mass="33239">MMIEICSICGEWKLINGIHWDFIVDNQRGSSLSMIHEDISYNDLIVVVLDDFGIDGNRNSVNLSYASPSKLNFGKKELPPAFIRNDRQVTSYLNKLKENGDLYLCVTIKRRTQLSPMIVSNMIQSRGEALINHDLPIDGNSNPLEKETQISPMIVSNMVQTQDEVLITNDLSIAGSRNFCQRGTQKSPLLMSNMMQTQDEISSTHDSPIAGNSNVFEEHKHTRRLNGTAFREWMKSLVYNILVLETILFLLQVVLLAIRGLGSIGLVVYGSGKSKLTSFSSRRGVNVRFLYKHNN</sequence>
<evidence type="ECO:0000256" key="1">
    <source>
        <dbReference type="SAM" id="Phobius"/>
    </source>
</evidence>
<keyword evidence="1" id="KW-1133">Transmembrane helix</keyword>
<keyword evidence="1" id="KW-0812">Transmembrane</keyword>
<dbReference type="Proteomes" id="UP000824890">
    <property type="component" value="Unassembled WGS sequence"/>
</dbReference>
<keyword evidence="1" id="KW-0472">Membrane</keyword>
<accession>A0ABQ7ZK72</accession>
<organism evidence="2 3">
    <name type="scientific">Brassica napus</name>
    <name type="common">Rape</name>
    <dbReference type="NCBI Taxonomy" id="3708"/>
    <lineage>
        <taxon>Eukaryota</taxon>
        <taxon>Viridiplantae</taxon>
        <taxon>Streptophyta</taxon>
        <taxon>Embryophyta</taxon>
        <taxon>Tracheophyta</taxon>
        <taxon>Spermatophyta</taxon>
        <taxon>Magnoliopsida</taxon>
        <taxon>eudicotyledons</taxon>
        <taxon>Gunneridae</taxon>
        <taxon>Pentapetalae</taxon>
        <taxon>rosids</taxon>
        <taxon>malvids</taxon>
        <taxon>Brassicales</taxon>
        <taxon>Brassicaceae</taxon>
        <taxon>Brassiceae</taxon>
        <taxon>Brassica</taxon>
    </lineage>
</organism>
<gene>
    <name evidence="2" type="ORF">HID58_068043</name>
</gene>
<evidence type="ECO:0000313" key="3">
    <source>
        <dbReference type="Proteomes" id="UP000824890"/>
    </source>
</evidence>
<feature type="transmembrane region" description="Helical" evidence="1">
    <location>
        <begin position="237"/>
        <end position="258"/>
    </location>
</feature>
<name>A0ABQ7ZK72_BRANA</name>
<reference evidence="2 3" key="1">
    <citation type="submission" date="2021-05" db="EMBL/GenBank/DDBJ databases">
        <title>Genome Assembly of Synthetic Allotetraploid Brassica napus Reveals Homoeologous Exchanges between Subgenomes.</title>
        <authorList>
            <person name="Davis J.T."/>
        </authorList>
    </citation>
    <scope>NUCLEOTIDE SEQUENCE [LARGE SCALE GENOMIC DNA]</scope>
    <source>
        <strain evidence="3">cv. Da-Ae</strain>
        <tissue evidence="2">Seedling</tissue>
    </source>
</reference>
<proteinExistence type="predicted"/>
<protein>
    <submittedName>
        <fullName evidence="2">Uncharacterized protein</fullName>
    </submittedName>
</protein>